<evidence type="ECO:0000259" key="4">
    <source>
        <dbReference type="Pfam" id="PF25458"/>
    </source>
</evidence>
<comment type="subcellular location">
    <subcellularLocation>
        <location evidence="1">Nucleus</location>
    </subcellularLocation>
</comment>
<sequence length="1224" mass="138922">MKRKHDFTSASPSSSPKHKKVKLSQSVAHQPESGSSTLTQQTGGFASHSPHRNARGNDRIQHNYGNQQSEQHGQQQHDHDAPDSTTNSSAIQKSASTHQSPSHHQQNARICAFPEPFQTFQSLSQDHICQLQKIFNAQMASTTEHISLQHPKYQGEMKHQSANNWTDEQSITYLTGMNSLVLTDAGREKFPKDPAHVIHFSWLCSSSDPLLRKHYLTYLYNCGCFDSSEHSTGIKIDCLEMLRGLSSDEDSRVRVEALRILSKLLQEIRGRYRIAQQTSAETRSLRGKESPHTSVTFGHSPSNIHILLTFKQQKQLLRISSKMMDDPYPYVRIRAIELLAELSHMNNAHLEHGTAGGTSEFAKNGSAPFTDKIFCMLCEKIRDTEVSVRARATELLGSLRNIKSDLLFDTFDKMKLEYRNRYSKRGKKKGGGRRGKKRQSSGVKHVKSDQTAVNTHLEVGHRTEVGLGKTDLNIASMTDEESIQESLFQDPALGAFVLALEDEYQVVRMAAISSICQLSFTTEQFSKLSIDFVLEMFNDDIDSVRVFAIQTLSKIGTFIRFNEEQLHIALTLLEDASIEIRQSVREFISLVRLASATCLQAAFYALSACLKRNPQDEHAIFVSLKCLGQNHPHLTSLVVEDLLQLDRVILKPRKHVEDPYYVAAMILVCNGVRGGNGKHSSASAAGSVATASEMSESNYFVQGNPSLFSLLPNYVYDQYLEMKKGKHGDLFPLIPARRISPSLIPTVRESGVPGRLTYILDEPSVAQAENSSSSKLIAEQLMEAEDSSRAIIPPFIASYIRDQFACEWHKEFTSQANHSVPSSFAYHHLLDSISTCLKKRLQSHVSVATYREGEKDKVFFQIQFLRQFAKCTQLFVRLFTHRNMSSRQFGSLSTTFRQHARLCSKCCGLIYETYITQNRYLNLPKIIILQLKMMRFAALLCSIMSSMDVFQQQQSIEALESLRDLVRRRISSLYDEITTEKMEFDVENQPGRGVGLQMQTLLQNLRKMDTSLEQNQQAKSATTYLREVYSLVISQFFPLLSEEMFQLPASSDSFQYTYVRITSPESQTEVAREYLCYIPMKIKVKAQSLHAIPVKEISEKFRIVVELPDSTEQWFQFQPDEEHMEGDILSGSSSEDDKHLHLRSNVNVDMSRWRNASTIRLRAVMLYDTDFPDEYRVVLGHHMMLTWTDLQSGQSAEDEDIAAYREHFLPLSKKATHLLVHPHV</sequence>
<evidence type="ECO:0000256" key="3">
    <source>
        <dbReference type="SAM" id="MobiDB-lite"/>
    </source>
</evidence>
<name>A0A7S1PHF7_9EUKA</name>
<feature type="compositionally biased region" description="Polar residues" evidence="3">
    <location>
        <begin position="83"/>
        <end position="107"/>
    </location>
</feature>
<feature type="compositionally biased region" description="Polar residues" evidence="3">
    <location>
        <begin position="25"/>
        <end position="44"/>
    </location>
</feature>
<proteinExistence type="predicted"/>
<dbReference type="InterPro" id="IPR011989">
    <property type="entry name" value="ARM-like"/>
</dbReference>
<dbReference type="GO" id="GO:0032039">
    <property type="term" value="C:integrator complex"/>
    <property type="evidence" value="ECO:0007669"/>
    <property type="project" value="TreeGrafter"/>
</dbReference>
<dbReference type="PANTHER" id="PTHR20938:SF0">
    <property type="entry name" value="INTEGRATOR COMPLEX SUBUNIT 4"/>
    <property type="match status" value="1"/>
</dbReference>
<dbReference type="AlphaFoldDB" id="A0A7S1PHF7"/>
<dbReference type="InterPro" id="IPR016024">
    <property type="entry name" value="ARM-type_fold"/>
</dbReference>
<feature type="compositionally biased region" description="Basic residues" evidence="3">
    <location>
        <begin position="422"/>
        <end position="439"/>
    </location>
</feature>
<dbReference type="SUPFAM" id="SSF48371">
    <property type="entry name" value="ARM repeat"/>
    <property type="match status" value="1"/>
</dbReference>
<dbReference type="Gene3D" id="1.25.10.10">
    <property type="entry name" value="Leucine-rich Repeat Variant"/>
    <property type="match status" value="1"/>
</dbReference>
<keyword evidence="2" id="KW-0539">Nucleus</keyword>
<accession>A0A7S1PHF7</accession>
<dbReference type="InterPro" id="IPR057412">
    <property type="entry name" value="INTS4_C"/>
</dbReference>
<evidence type="ECO:0000256" key="1">
    <source>
        <dbReference type="ARBA" id="ARBA00004123"/>
    </source>
</evidence>
<dbReference type="PANTHER" id="PTHR20938">
    <property type="entry name" value="INTEGRATOR COMPLEX SUBUNIT 4"/>
    <property type="match status" value="1"/>
</dbReference>
<dbReference type="Pfam" id="PF25458">
    <property type="entry name" value="INTS4_C"/>
    <property type="match status" value="1"/>
</dbReference>
<feature type="domain" description="Integrator complex subunit 4/Protein SIEL C-terminal Ig-like" evidence="4">
    <location>
        <begin position="1061"/>
        <end position="1214"/>
    </location>
</feature>
<evidence type="ECO:0000313" key="5">
    <source>
        <dbReference type="EMBL" id="CAD9078783.1"/>
    </source>
</evidence>
<organism evidence="5">
    <name type="scientific">Percolomonas cosmopolitus</name>
    <dbReference type="NCBI Taxonomy" id="63605"/>
    <lineage>
        <taxon>Eukaryota</taxon>
        <taxon>Discoba</taxon>
        <taxon>Heterolobosea</taxon>
        <taxon>Tetramitia</taxon>
        <taxon>Eutetramitia</taxon>
        <taxon>Percolomonadidae</taxon>
        <taxon>Percolomonas</taxon>
    </lineage>
</organism>
<reference evidence="5" key="1">
    <citation type="submission" date="2021-01" db="EMBL/GenBank/DDBJ databases">
        <authorList>
            <person name="Corre E."/>
            <person name="Pelletier E."/>
            <person name="Niang G."/>
            <person name="Scheremetjew M."/>
            <person name="Finn R."/>
            <person name="Kale V."/>
            <person name="Holt S."/>
            <person name="Cochrane G."/>
            <person name="Meng A."/>
            <person name="Brown T."/>
            <person name="Cohen L."/>
        </authorList>
    </citation>
    <scope>NUCLEOTIDE SEQUENCE</scope>
    <source>
        <strain evidence="5">WS</strain>
    </source>
</reference>
<feature type="region of interest" description="Disordered" evidence="3">
    <location>
        <begin position="1"/>
        <end position="107"/>
    </location>
</feature>
<dbReference type="GO" id="GO:0016180">
    <property type="term" value="P:snRNA processing"/>
    <property type="evidence" value="ECO:0007669"/>
    <property type="project" value="TreeGrafter"/>
</dbReference>
<protein>
    <recommendedName>
        <fullName evidence="4">Integrator complex subunit 4/Protein SIEL C-terminal Ig-like domain-containing protein</fullName>
    </recommendedName>
</protein>
<gene>
    <name evidence="5" type="ORF">PCOS0759_LOCUS2015</name>
</gene>
<feature type="region of interest" description="Disordered" evidence="3">
    <location>
        <begin position="422"/>
        <end position="449"/>
    </location>
</feature>
<evidence type="ECO:0000256" key="2">
    <source>
        <dbReference type="ARBA" id="ARBA00023242"/>
    </source>
</evidence>
<dbReference type="EMBL" id="HBGD01002414">
    <property type="protein sequence ID" value="CAD9078783.1"/>
    <property type="molecule type" value="Transcribed_RNA"/>
</dbReference>